<evidence type="ECO:0000313" key="2">
    <source>
        <dbReference type="Proteomes" id="UP000187283"/>
    </source>
</evidence>
<evidence type="ECO:0000313" key="1">
    <source>
        <dbReference type="EMBL" id="OMJ22520.1"/>
    </source>
</evidence>
<dbReference type="EMBL" id="LSSN01000747">
    <property type="protein sequence ID" value="OMJ22520.1"/>
    <property type="molecule type" value="Genomic_DNA"/>
</dbReference>
<keyword evidence="2" id="KW-1185">Reference proteome</keyword>
<organism evidence="1 2">
    <name type="scientific">Smittium culicis</name>
    <dbReference type="NCBI Taxonomy" id="133412"/>
    <lineage>
        <taxon>Eukaryota</taxon>
        <taxon>Fungi</taxon>
        <taxon>Fungi incertae sedis</taxon>
        <taxon>Zoopagomycota</taxon>
        <taxon>Kickxellomycotina</taxon>
        <taxon>Harpellomycetes</taxon>
        <taxon>Harpellales</taxon>
        <taxon>Legeriomycetaceae</taxon>
        <taxon>Smittium</taxon>
    </lineage>
</organism>
<dbReference type="AlphaFoldDB" id="A0A1R1Y6P5"/>
<accession>A0A1R1Y6P5</accession>
<proteinExistence type="predicted"/>
<comment type="caution">
    <text evidence="1">The sequence shown here is derived from an EMBL/GenBank/DDBJ whole genome shotgun (WGS) entry which is preliminary data.</text>
</comment>
<gene>
    <name evidence="1" type="ORF">AYI70_g2825</name>
</gene>
<name>A0A1R1Y6P5_9FUNG</name>
<feature type="non-terminal residue" evidence="1">
    <location>
        <position position="1"/>
    </location>
</feature>
<sequence>KILRRNLRATDICKRRDKEYTTSFRHDSYNRFHNKLKLQNGRCEVFKRLNNAQGLHRKIGRKIFVSSHTTQPPIHKNVQIHAPKHGVRITVTTIWCNECTESVFENKESSIELLRMIGIGLVFYIDDITILGTFAAKCLHDTIRIHLSTIGKHHTRLHIEDRADKFMEQFPNDAETGETKISRICHNECFWNWMWYNEPHYDSQKNLGSKNEARIVELQRSLHSSTCPKA</sequence>
<dbReference type="Proteomes" id="UP000187283">
    <property type="component" value="Unassembled WGS sequence"/>
</dbReference>
<protein>
    <submittedName>
        <fullName evidence="1">Uncharacterized protein</fullName>
    </submittedName>
</protein>
<reference evidence="1 2" key="1">
    <citation type="submission" date="2017-01" db="EMBL/GenBank/DDBJ databases">
        <authorList>
            <person name="Mah S.A."/>
            <person name="Swanson W.J."/>
            <person name="Moy G.W."/>
            <person name="Vacquier V.D."/>
        </authorList>
    </citation>
    <scope>NUCLEOTIDE SEQUENCE [LARGE SCALE GENOMIC DNA]</scope>
    <source>
        <strain evidence="1 2">GSMNP</strain>
    </source>
</reference>